<organism evidence="2 3">
    <name type="scientific">Holothuria leucospilota</name>
    <name type="common">Black long sea cucumber</name>
    <name type="synonym">Mertensiothuria leucospilota</name>
    <dbReference type="NCBI Taxonomy" id="206669"/>
    <lineage>
        <taxon>Eukaryota</taxon>
        <taxon>Metazoa</taxon>
        <taxon>Echinodermata</taxon>
        <taxon>Eleutherozoa</taxon>
        <taxon>Echinozoa</taxon>
        <taxon>Holothuroidea</taxon>
        <taxon>Aspidochirotacea</taxon>
        <taxon>Aspidochirotida</taxon>
        <taxon>Holothuriidae</taxon>
        <taxon>Holothuria</taxon>
    </lineage>
</organism>
<dbReference type="EMBL" id="JAIZAY010000001">
    <property type="protein sequence ID" value="KAJ8048386.1"/>
    <property type="molecule type" value="Genomic_DNA"/>
</dbReference>
<feature type="compositionally biased region" description="Polar residues" evidence="1">
    <location>
        <begin position="207"/>
        <end position="230"/>
    </location>
</feature>
<dbReference type="Proteomes" id="UP001152320">
    <property type="component" value="Chromosome 1"/>
</dbReference>
<comment type="caution">
    <text evidence="2">The sequence shown here is derived from an EMBL/GenBank/DDBJ whole genome shotgun (WGS) entry which is preliminary data.</text>
</comment>
<accession>A0A9Q1CNB1</accession>
<evidence type="ECO:0000313" key="3">
    <source>
        <dbReference type="Proteomes" id="UP001152320"/>
    </source>
</evidence>
<feature type="region of interest" description="Disordered" evidence="1">
    <location>
        <begin position="114"/>
        <end position="230"/>
    </location>
</feature>
<reference evidence="2" key="1">
    <citation type="submission" date="2021-10" db="EMBL/GenBank/DDBJ databases">
        <title>Tropical sea cucumber genome reveals ecological adaptation and Cuvierian tubules defense mechanism.</title>
        <authorList>
            <person name="Chen T."/>
        </authorList>
    </citation>
    <scope>NUCLEOTIDE SEQUENCE</scope>
    <source>
        <strain evidence="2">Nanhai2018</strain>
        <tissue evidence="2">Muscle</tissue>
    </source>
</reference>
<evidence type="ECO:0000313" key="2">
    <source>
        <dbReference type="EMBL" id="KAJ8048386.1"/>
    </source>
</evidence>
<name>A0A9Q1CNB1_HOLLE</name>
<proteinExistence type="predicted"/>
<feature type="compositionally biased region" description="Polar residues" evidence="1">
    <location>
        <begin position="114"/>
        <end position="142"/>
    </location>
</feature>
<keyword evidence="3" id="KW-1185">Reference proteome</keyword>
<gene>
    <name evidence="2" type="ORF">HOLleu_00676</name>
</gene>
<dbReference type="OrthoDB" id="4369127at2759"/>
<feature type="compositionally biased region" description="Basic residues" evidence="1">
    <location>
        <begin position="185"/>
        <end position="198"/>
    </location>
</feature>
<sequence>METNPSRGPYSNYVTSWKENLKDAYEIALRHSRNAAVGGKQQYDKKAQDCELKTGDRVLVRNHSRHEGPSKLQSYWEPRVYVVLRKMNEEIPVYEVQLQSGQGKKRGLHRNLLLQSNELPLDTTPTKVPRKASSSKVPYTHSQPEESEEDHRSSDSDSENDMSYMYRGSHVTQTPPDDHNDSPHRQTRRPQRDRRPKRLFTYDRLGSPTQTQTSLSRLLGPQSTPVFKFS</sequence>
<dbReference type="AlphaFoldDB" id="A0A9Q1CNB1"/>
<evidence type="ECO:0000256" key="1">
    <source>
        <dbReference type="SAM" id="MobiDB-lite"/>
    </source>
</evidence>
<protein>
    <submittedName>
        <fullName evidence="2">Uncharacterized protein</fullName>
    </submittedName>
</protein>